<feature type="compositionally biased region" description="Acidic residues" evidence="1">
    <location>
        <begin position="1"/>
        <end position="12"/>
    </location>
</feature>
<proteinExistence type="predicted"/>
<accession>A0A5C3PGC1</accession>
<feature type="compositionally biased region" description="Basic residues" evidence="1">
    <location>
        <begin position="72"/>
        <end position="87"/>
    </location>
</feature>
<dbReference type="Proteomes" id="UP000308197">
    <property type="component" value="Unassembled WGS sequence"/>
</dbReference>
<dbReference type="EMBL" id="ML211118">
    <property type="protein sequence ID" value="TFK88282.1"/>
    <property type="molecule type" value="Genomic_DNA"/>
</dbReference>
<feature type="compositionally biased region" description="Acidic residues" evidence="1">
    <location>
        <begin position="21"/>
        <end position="34"/>
    </location>
</feature>
<organism evidence="2 3">
    <name type="scientific">Polyporus arcularius HHB13444</name>
    <dbReference type="NCBI Taxonomy" id="1314778"/>
    <lineage>
        <taxon>Eukaryota</taxon>
        <taxon>Fungi</taxon>
        <taxon>Dikarya</taxon>
        <taxon>Basidiomycota</taxon>
        <taxon>Agaricomycotina</taxon>
        <taxon>Agaricomycetes</taxon>
        <taxon>Polyporales</taxon>
        <taxon>Polyporaceae</taxon>
        <taxon>Polyporus</taxon>
    </lineage>
</organism>
<dbReference type="InParanoid" id="A0A5C3PGC1"/>
<keyword evidence="3" id="KW-1185">Reference proteome</keyword>
<evidence type="ECO:0000313" key="2">
    <source>
        <dbReference type="EMBL" id="TFK88282.1"/>
    </source>
</evidence>
<feature type="compositionally biased region" description="Basic and acidic residues" evidence="1">
    <location>
        <begin position="95"/>
        <end position="131"/>
    </location>
</feature>
<gene>
    <name evidence="2" type="ORF">K466DRAFT_662405</name>
</gene>
<feature type="region of interest" description="Disordered" evidence="1">
    <location>
        <begin position="1"/>
        <end position="154"/>
    </location>
</feature>
<name>A0A5C3PGC1_9APHY</name>
<evidence type="ECO:0000256" key="1">
    <source>
        <dbReference type="SAM" id="MobiDB-lite"/>
    </source>
</evidence>
<protein>
    <submittedName>
        <fullName evidence="2">Uncharacterized protein</fullName>
    </submittedName>
</protein>
<reference evidence="2 3" key="1">
    <citation type="journal article" date="2019" name="Nat. Ecol. Evol.">
        <title>Megaphylogeny resolves global patterns of mushroom evolution.</title>
        <authorList>
            <person name="Varga T."/>
            <person name="Krizsan K."/>
            <person name="Foldi C."/>
            <person name="Dima B."/>
            <person name="Sanchez-Garcia M."/>
            <person name="Sanchez-Ramirez S."/>
            <person name="Szollosi G.J."/>
            <person name="Szarkandi J.G."/>
            <person name="Papp V."/>
            <person name="Albert L."/>
            <person name="Andreopoulos W."/>
            <person name="Angelini C."/>
            <person name="Antonin V."/>
            <person name="Barry K.W."/>
            <person name="Bougher N.L."/>
            <person name="Buchanan P."/>
            <person name="Buyck B."/>
            <person name="Bense V."/>
            <person name="Catcheside P."/>
            <person name="Chovatia M."/>
            <person name="Cooper J."/>
            <person name="Damon W."/>
            <person name="Desjardin D."/>
            <person name="Finy P."/>
            <person name="Geml J."/>
            <person name="Haridas S."/>
            <person name="Hughes K."/>
            <person name="Justo A."/>
            <person name="Karasinski D."/>
            <person name="Kautmanova I."/>
            <person name="Kiss B."/>
            <person name="Kocsube S."/>
            <person name="Kotiranta H."/>
            <person name="LaButti K.M."/>
            <person name="Lechner B.E."/>
            <person name="Liimatainen K."/>
            <person name="Lipzen A."/>
            <person name="Lukacs Z."/>
            <person name="Mihaltcheva S."/>
            <person name="Morgado L.N."/>
            <person name="Niskanen T."/>
            <person name="Noordeloos M.E."/>
            <person name="Ohm R.A."/>
            <person name="Ortiz-Santana B."/>
            <person name="Ovrebo C."/>
            <person name="Racz N."/>
            <person name="Riley R."/>
            <person name="Savchenko A."/>
            <person name="Shiryaev A."/>
            <person name="Soop K."/>
            <person name="Spirin V."/>
            <person name="Szebenyi C."/>
            <person name="Tomsovsky M."/>
            <person name="Tulloss R.E."/>
            <person name="Uehling J."/>
            <person name="Grigoriev I.V."/>
            <person name="Vagvolgyi C."/>
            <person name="Papp T."/>
            <person name="Martin F.M."/>
            <person name="Miettinen O."/>
            <person name="Hibbett D.S."/>
            <person name="Nagy L.G."/>
        </authorList>
    </citation>
    <scope>NUCLEOTIDE SEQUENCE [LARGE SCALE GENOMIC DNA]</scope>
    <source>
        <strain evidence="2 3">HHB13444</strain>
    </source>
</reference>
<dbReference type="AlphaFoldDB" id="A0A5C3PGC1"/>
<evidence type="ECO:0000313" key="3">
    <source>
        <dbReference type="Proteomes" id="UP000308197"/>
    </source>
</evidence>
<sequence>MAIDDPEHDELEDNPRPTDLSEPEIDQLEADSDMEVNLSGRLDPSTATGYLTKGLYNPTTMRWFNGPQLKKNQQKKKKKVTNVKTKAKAAVPKAKAKEKAKEEGKGKENQGKSAGEKRKSEDTDGDGHDDTVTILSSDGDDTPAKPRTKRACTTVTAKPSPKFIAYILLEQPPSAVPARASKFTKASAVPEHSKHKPIMFSTDTPFPDFVAMLSASLNCEVNDVHLDTATWDYESAAKAKSKPLADVVSYDAMVTQVSNSAKNKQVINVRLPIPKRSPITKPRDVNSAQSEYAYEDILANPAAISVHEQIALSTQGDTFNGCMQRLDDHHRKDNYAALFPKKRMYKRDGRFWELTQCRLVAWAIAWSKGEAGVDIDNAPNSIHFDHSAAMRVPHGAPAGHAPGGTVDDGPTPASALAVAPASGPGPSAQGPVVDTFTQFMQMQLMQMQLMQSQYTMPGFRNAHTPGFMAHPASFLAQSPSPLVQPPGLLPPPHAATQFPSPHELAALTQVSPFAATHPPSVPISIAEFCAKYDIPADDGARLEALGAIPGDPRMEELVTEEMWKKAGFAPYGWARMLHANKYHISQGSSAL</sequence>